<dbReference type="PANTHER" id="PTHR12794">
    <property type="entry name" value="GEMIN2"/>
    <property type="match status" value="1"/>
</dbReference>
<sequence length="470" mass="52529">MAGTKRKEIDDSDHLYSNKSRSRPSVVEGRVDPTYGQRSALPGLDETTTPWEDDSFSYDDTSLEALNYLRSVRQEATAIPNLLVAPREPTDVNHQDYYEDGDVDYVGYYEDGAYYTSDPGPMAPDTVAGDGGTEIDPRLAYFDSILSRFEKLRTQLHQMPPQEVVAKLGPAYPILPPPKARKSHLVTKWWRGQMQSMSPAPAQVASMDKNNVLRALGSLIGGKLLRSGFDIKPSVSLWIWSLLARLPEKGELSSEEIGVVRELGKRAVLIGIGFNGERDWQEGMQDVQAGLDEESDEDEETHVVNDEEIQLDIDEILDDGTEMDIRDTYDATHRPSNPARQIDLQLPTSQDNAQAVKLGEDQDTFEAPKLSSDKPLISVIREDRTTLDESCQNLEAQFNAAKARILARLSSGRDEHENNIGPEAEIPSEKANDMQPSKCNTRATVDMIITVAGEMYGQRDLLEFRPKWDD</sequence>
<proteinExistence type="inferred from homology"/>
<dbReference type="OrthoDB" id="428895at2759"/>
<dbReference type="GO" id="GO:0000387">
    <property type="term" value="P:spliceosomal snRNP assembly"/>
    <property type="evidence" value="ECO:0007669"/>
    <property type="project" value="InterPro"/>
</dbReference>
<organism evidence="3 4">
    <name type="scientific">Oidiodendron maius (strain Zn)</name>
    <dbReference type="NCBI Taxonomy" id="913774"/>
    <lineage>
        <taxon>Eukaryota</taxon>
        <taxon>Fungi</taxon>
        <taxon>Dikarya</taxon>
        <taxon>Ascomycota</taxon>
        <taxon>Pezizomycotina</taxon>
        <taxon>Leotiomycetes</taxon>
        <taxon>Leotiomycetes incertae sedis</taxon>
        <taxon>Myxotrichaceae</taxon>
        <taxon>Oidiodendron</taxon>
    </lineage>
</organism>
<dbReference type="Pfam" id="PF04938">
    <property type="entry name" value="SIP1"/>
    <property type="match status" value="1"/>
</dbReference>
<dbReference type="EMBL" id="KN832870">
    <property type="protein sequence ID" value="KIN07592.1"/>
    <property type="molecule type" value="Genomic_DNA"/>
</dbReference>
<dbReference type="GO" id="GO:0032797">
    <property type="term" value="C:SMN complex"/>
    <property type="evidence" value="ECO:0007669"/>
    <property type="project" value="TreeGrafter"/>
</dbReference>
<protein>
    <submittedName>
        <fullName evidence="3">Uncharacterized protein</fullName>
    </submittedName>
</protein>
<gene>
    <name evidence="3" type="ORF">OIDMADRAFT_22460</name>
</gene>
<dbReference type="Proteomes" id="UP000054321">
    <property type="component" value="Unassembled WGS sequence"/>
</dbReference>
<dbReference type="InterPro" id="IPR035426">
    <property type="entry name" value="Gemin2/Brr1"/>
</dbReference>
<dbReference type="HOGENOM" id="CLU_022029_1_0_1"/>
<feature type="region of interest" description="Disordered" evidence="2">
    <location>
        <begin position="1"/>
        <end position="56"/>
    </location>
</feature>
<reference evidence="4" key="2">
    <citation type="submission" date="2015-01" db="EMBL/GenBank/DDBJ databases">
        <title>Evolutionary Origins and Diversification of the Mycorrhizal Mutualists.</title>
        <authorList>
            <consortium name="DOE Joint Genome Institute"/>
            <consortium name="Mycorrhizal Genomics Consortium"/>
            <person name="Kohler A."/>
            <person name="Kuo A."/>
            <person name="Nagy L.G."/>
            <person name="Floudas D."/>
            <person name="Copeland A."/>
            <person name="Barry K.W."/>
            <person name="Cichocki N."/>
            <person name="Veneault-Fourrey C."/>
            <person name="LaButti K."/>
            <person name="Lindquist E.A."/>
            <person name="Lipzen A."/>
            <person name="Lundell T."/>
            <person name="Morin E."/>
            <person name="Murat C."/>
            <person name="Riley R."/>
            <person name="Ohm R."/>
            <person name="Sun H."/>
            <person name="Tunlid A."/>
            <person name="Henrissat B."/>
            <person name="Grigoriev I.V."/>
            <person name="Hibbett D.S."/>
            <person name="Martin F."/>
        </authorList>
    </citation>
    <scope>NUCLEOTIDE SEQUENCE [LARGE SCALE GENOMIC DNA]</scope>
    <source>
        <strain evidence="4">Zn</strain>
    </source>
</reference>
<accession>A0A0C3HZI8</accession>
<evidence type="ECO:0000256" key="2">
    <source>
        <dbReference type="SAM" id="MobiDB-lite"/>
    </source>
</evidence>
<feature type="compositionally biased region" description="Basic and acidic residues" evidence="2">
    <location>
        <begin position="1"/>
        <end position="16"/>
    </location>
</feature>
<feature type="region of interest" description="Disordered" evidence="2">
    <location>
        <begin position="413"/>
        <end position="437"/>
    </location>
</feature>
<dbReference type="Gene3D" id="1.20.58.1070">
    <property type="match status" value="1"/>
</dbReference>
<comment type="similarity">
    <text evidence="1">Belongs to the gemin-2 family.</text>
</comment>
<dbReference type="GO" id="GO:0005634">
    <property type="term" value="C:nucleus"/>
    <property type="evidence" value="ECO:0007669"/>
    <property type="project" value="TreeGrafter"/>
</dbReference>
<name>A0A0C3HZI8_OIDMZ</name>
<evidence type="ECO:0000256" key="1">
    <source>
        <dbReference type="ARBA" id="ARBA00025758"/>
    </source>
</evidence>
<keyword evidence="4" id="KW-1185">Reference proteome</keyword>
<reference evidence="3 4" key="1">
    <citation type="submission" date="2014-04" db="EMBL/GenBank/DDBJ databases">
        <authorList>
            <consortium name="DOE Joint Genome Institute"/>
            <person name="Kuo A."/>
            <person name="Martino E."/>
            <person name="Perotto S."/>
            <person name="Kohler A."/>
            <person name="Nagy L.G."/>
            <person name="Floudas D."/>
            <person name="Copeland A."/>
            <person name="Barry K.W."/>
            <person name="Cichocki N."/>
            <person name="Veneault-Fourrey C."/>
            <person name="LaButti K."/>
            <person name="Lindquist E.A."/>
            <person name="Lipzen A."/>
            <person name="Lundell T."/>
            <person name="Morin E."/>
            <person name="Murat C."/>
            <person name="Sun H."/>
            <person name="Tunlid A."/>
            <person name="Henrissat B."/>
            <person name="Grigoriev I.V."/>
            <person name="Hibbett D.S."/>
            <person name="Martin F."/>
            <person name="Nordberg H.P."/>
            <person name="Cantor M.N."/>
            <person name="Hua S.X."/>
        </authorList>
    </citation>
    <scope>NUCLEOTIDE SEQUENCE [LARGE SCALE GENOMIC DNA]</scope>
    <source>
        <strain evidence="3 4">Zn</strain>
    </source>
</reference>
<dbReference type="PANTHER" id="PTHR12794:SF0">
    <property type="entry name" value="GEM-ASSOCIATED PROTEIN 2"/>
    <property type="match status" value="1"/>
</dbReference>
<evidence type="ECO:0000313" key="4">
    <source>
        <dbReference type="Proteomes" id="UP000054321"/>
    </source>
</evidence>
<dbReference type="AlphaFoldDB" id="A0A0C3HZI8"/>
<dbReference type="InParanoid" id="A0A0C3HZI8"/>
<evidence type="ECO:0000313" key="3">
    <source>
        <dbReference type="EMBL" id="KIN07592.1"/>
    </source>
</evidence>